<organism evidence="1 2">
    <name type="scientific">Candidatus Methanogaster sp</name>
    <dbReference type="NCBI Taxonomy" id="3386292"/>
    <lineage>
        <taxon>Archaea</taxon>
        <taxon>Methanobacteriati</taxon>
        <taxon>Methanobacteriota</taxon>
        <taxon>Stenosarchaea group</taxon>
        <taxon>Methanomicrobia</taxon>
        <taxon>Methanosarcinales</taxon>
        <taxon>ANME-2 cluster</taxon>
        <taxon>Candidatus Methanogasteraceae</taxon>
        <taxon>Candidatus Methanogaster</taxon>
    </lineage>
</organism>
<reference evidence="1" key="1">
    <citation type="submission" date="2018-01" db="EMBL/GenBank/DDBJ databases">
        <authorList>
            <person name="Krukenberg V."/>
        </authorList>
    </citation>
    <scope>NUCLEOTIDE SEQUENCE</scope>
    <source>
        <strain evidence="1">E20ANME2</strain>
    </source>
</reference>
<evidence type="ECO:0000313" key="2">
    <source>
        <dbReference type="Proteomes" id="UP000248329"/>
    </source>
</evidence>
<evidence type="ECO:0000313" key="1">
    <source>
        <dbReference type="EMBL" id="PXF61083.1"/>
    </source>
</evidence>
<dbReference type="EMBL" id="PQXF01000008">
    <property type="protein sequence ID" value="PXF61083.1"/>
    <property type="molecule type" value="Genomic_DNA"/>
</dbReference>
<protein>
    <submittedName>
        <fullName evidence="1">Uncharacterized protein</fullName>
    </submittedName>
</protein>
<name>A0AC61L496_9EURY</name>
<accession>A0AC61L496</accession>
<proteinExistence type="predicted"/>
<gene>
    <name evidence="1" type="ORF">C4B59_05865</name>
</gene>
<dbReference type="Proteomes" id="UP000248329">
    <property type="component" value="Unassembled WGS sequence"/>
</dbReference>
<comment type="caution">
    <text evidence="1">The sequence shown here is derived from an EMBL/GenBank/DDBJ whole genome shotgun (WGS) entry which is preliminary data.</text>
</comment>
<sequence length="441" mass="50585">MASGASSVGELTERGNNAYERSEFRESIEYHEQALTIAREIGDRGDECNRLGNLGRAYYALGEIRKAIEYHKQALAIAREVGDRRGEGEALLRLGESNMVFGDWDKSLQFFNDALEIFETMESLTSRGEVLSYIGELQIKSGEWEDARENLEKSLELSDRTTPVGKIDALMNLGELFSVEDRYEDAFSSFKEALRIASDSELSTKKVKICNKIVRARLMDFESNKSKESLLRANNYCISALKLAKYLQMPLDQGISLRNMGIVSFRYNQINESKSYFRQSLKKFQTIGARYELARTYLELAKTLAETNMLLEAEEKTKVCAFDATHKEFKELKVRSYVLLGDIIRKQDSSQYGYYLTALKAAIFNPKIYTRTIFLIIYRMKEMERDTTIEFIKALKEVNIEVHFDTFLNALASKIQGNGEDYNTEDLPVELKEELDNFPIQ</sequence>